<dbReference type="EMBL" id="CP116805">
    <property type="protein sequence ID" value="WCL55538.1"/>
    <property type="molecule type" value="Genomic_DNA"/>
</dbReference>
<keyword evidence="1" id="KW-0812">Transmembrane</keyword>
<dbReference type="Proteomes" id="UP001217500">
    <property type="component" value="Chromosome"/>
</dbReference>
<keyword evidence="3" id="KW-1185">Reference proteome</keyword>
<feature type="transmembrane region" description="Helical" evidence="1">
    <location>
        <begin position="392"/>
        <end position="411"/>
    </location>
</feature>
<gene>
    <name evidence="2" type="ORF">PH603_07160</name>
</gene>
<dbReference type="RefSeq" id="WP_289505361.1">
    <property type="nucleotide sequence ID" value="NZ_CP116805.1"/>
</dbReference>
<name>A0AAE9XQP8_9PROT</name>
<evidence type="ECO:0000313" key="2">
    <source>
        <dbReference type="EMBL" id="WCL55538.1"/>
    </source>
</evidence>
<evidence type="ECO:0000256" key="1">
    <source>
        <dbReference type="SAM" id="Phobius"/>
    </source>
</evidence>
<dbReference type="AlphaFoldDB" id="A0AAE9XQP8"/>
<organism evidence="2 3">
    <name type="scientific">Gimibacter soli</name>
    <dbReference type="NCBI Taxonomy" id="3024400"/>
    <lineage>
        <taxon>Bacteria</taxon>
        <taxon>Pseudomonadati</taxon>
        <taxon>Pseudomonadota</taxon>
        <taxon>Alphaproteobacteria</taxon>
        <taxon>Kordiimonadales</taxon>
        <taxon>Temperatibacteraceae</taxon>
        <taxon>Gimibacter</taxon>
    </lineage>
</organism>
<dbReference type="InterPro" id="IPR021830">
    <property type="entry name" value="DUF3422"/>
</dbReference>
<keyword evidence="1" id="KW-0472">Membrane</keyword>
<dbReference type="KEGG" id="gso:PH603_07160"/>
<proteinExistence type="predicted"/>
<protein>
    <submittedName>
        <fullName evidence="2">DUF3422 domain-containing protein</fullName>
    </submittedName>
</protein>
<sequence>MGDLVDSVDLLSLNAEWHARPGMQLAKGCRVVHIVTPRGRRILEGIGIPPDAGFTAAEARHHIAATPAFSVKWEGHTEVSNYTFAVPAEADQAAFTAPALGFLPATAAEAVLAARQLGVRVDFVAAGADVEAGGYHAARQQFGEVPLYGGLMTDGNAAVWADFRPDAEGFLRFLVIDISLTEPRMSRLAQRLLDIETYRFLAAAALPVARRTMERLDALEPQLDRLMADLRSRAGNELEPLLRQITHLAAEGEELVSSTAYRFAAARAYEDIVARRLADVREEVVPGYQRITTFLNKSFRPAMRTCEAAAVRADGFTGRVSRAVNLLNTMVDMEQKRQNQAILQSMEKQAATQVRLQQAVEGFSVFAIAYYAVSLFGYMLKALKGMGLPVPVEAATGVIVPVAIVFTALSVRHIKRRMHGE</sequence>
<accession>A0AAE9XQP8</accession>
<keyword evidence="1" id="KW-1133">Transmembrane helix</keyword>
<evidence type="ECO:0000313" key="3">
    <source>
        <dbReference type="Proteomes" id="UP001217500"/>
    </source>
</evidence>
<dbReference type="Pfam" id="PF11902">
    <property type="entry name" value="DUF3422"/>
    <property type="match status" value="1"/>
</dbReference>
<reference evidence="2" key="1">
    <citation type="submission" date="2023-01" db="EMBL/GenBank/DDBJ databases">
        <title>The genome sequence of Kordiimonadaceae bacterium 6D33.</title>
        <authorList>
            <person name="Liu Y."/>
        </authorList>
    </citation>
    <scope>NUCLEOTIDE SEQUENCE</scope>
    <source>
        <strain evidence="2">6D33</strain>
    </source>
</reference>